<evidence type="ECO:0008006" key="2">
    <source>
        <dbReference type="Google" id="ProtNLM"/>
    </source>
</evidence>
<dbReference type="InterPro" id="IPR008042">
    <property type="entry name" value="Retrotrans_Pao"/>
</dbReference>
<sequence length="533" mass="60557">MYEGRSLNSALLTGPALQNELRLVLLKFSEGSIAFAADVEAMFSRIRLHPEDARYHRFLWKDPESERVKVFQMDRVTFGDTCSPFIAISTIMRTAHEFGQGREEANNLYMDDYLDSARTTSEAIARARDVQDILRKGDFHLTKWVSNCKELMEAFGGDSSSLTTAEEYHLGEDTFDTKVLGVRWRQQDDVLVFHVDLGEAVFTRRGLLSKMAKIYDPLGLLSPAVTRAKIMHRQLGLCGLNWDDDIPAGQKKWWKRWIGQLEELKSLSVPRCLFPREGEIASSELHTFGDASEEAFAAAMYLRNVYKDGDVTVRIVMAKARLAPLKTVSVARLELQAALLGARNWIRSPAAYYKPYVNHRIGEIQTLTDPSEWRFVPGRLNISDCATRSTAKQRELIHTSWFRGPEISWPVDLPWIVNNEERRTVRGGQVLHVTEEQPADWSYVDDLAAEEFAGFTRIEGSLLEALKKAQRESFSKEVADLRVGKMLRKTSILLSFAPFVDEQGLMRVGGRLGKALLPYDNLHPILLLARHPR</sequence>
<dbReference type="EMBL" id="KL367602">
    <property type="protein sequence ID" value="KFD62110.1"/>
    <property type="molecule type" value="Genomic_DNA"/>
</dbReference>
<protein>
    <recommendedName>
        <fullName evidence="2">Reverse transcriptase domain-containing protein</fullName>
    </recommendedName>
</protein>
<proteinExistence type="predicted"/>
<gene>
    <name evidence="1" type="ORF">M514_25712</name>
</gene>
<dbReference type="AlphaFoldDB" id="A0A085MY14"/>
<dbReference type="InterPro" id="IPR043502">
    <property type="entry name" value="DNA/RNA_pol_sf"/>
</dbReference>
<dbReference type="PANTHER" id="PTHR47331">
    <property type="entry name" value="PHD-TYPE DOMAIN-CONTAINING PROTEIN"/>
    <property type="match status" value="1"/>
</dbReference>
<dbReference type="InterPro" id="IPR043128">
    <property type="entry name" value="Rev_trsase/Diguanyl_cyclase"/>
</dbReference>
<name>A0A085MY14_9BILA</name>
<reference evidence="1" key="1">
    <citation type="journal article" date="2014" name="Nat. Genet.">
        <title>Genome and transcriptome of the porcine whipworm Trichuris suis.</title>
        <authorList>
            <person name="Jex A.R."/>
            <person name="Nejsum P."/>
            <person name="Schwarz E.M."/>
            <person name="Hu L."/>
            <person name="Young N.D."/>
            <person name="Hall R.S."/>
            <person name="Korhonen P.K."/>
            <person name="Liao S."/>
            <person name="Thamsborg S."/>
            <person name="Xia J."/>
            <person name="Xu P."/>
            <person name="Wang S."/>
            <person name="Scheerlinck J.P."/>
            <person name="Hofmann A."/>
            <person name="Sternberg P.W."/>
            <person name="Wang J."/>
            <person name="Gasser R.B."/>
        </authorList>
    </citation>
    <scope>NUCLEOTIDE SEQUENCE [LARGE SCALE GENOMIC DNA]</scope>
    <source>
        <strain evidence="1">DCEP-RM93F</strain>
    </source>
</reference>
<dbReference type="Gene3D" id="3.30.70.270">
    <property type="match status" value="1"/>
</dbReference>
<organism evidence="1">
    <name type="scientific">Trichuris suis</name>
    <name type="common">pig whipworm</name>
    <dbReference type="NCBI Taxonomy" id="68888"/>
    <lineage>
        <taxon>Eukaryota</taxon>
        <taxon>Metazoa</taxon>
        <taxon>Ecdysozoa</taxon>
        <taxon>Nematoda</taxon>
        <taxon>Enoplea</taxon>
        <taxon>Dorylaimia</taxon>
        <taxon>Trichinellida</taxon>
        <taxon>Trichuridae</taxon>
        <taxon>Trichuris</taxon>
    </lineage>
</organism>
<dbReference type="Proteomes" id="UP000030758">
    <property type="component" value="Unassembled WGS sequence"/>
</dbReference>
<evidence type="ECO:0000313" key="1">
    <source>
        <dbReference type="EMBL" id="KFD62110.1"/>
    </source>
</evidence>
<dbReference type="Gene3D" id="3.10.10.10">
    <property type="entry name" value="HIV Type 1 Reverse Transcriptase, subunit A, domain 1"/>
    <property type="match status" value="1"/>
</dbReference>
<accession>A0A085MY14</accession>
<dbReference type="SUPFAM" id="SSF56672">
    <property type="entry name" value="DNA/RNA polymerases"/>
    <property type="match status" value="1"/>
</dbReference>
<dbReference type="Pfam" id="PF05380">
    <property type="entry name" value="Peptidase_A17"/>
    <property type="match status" value="1"/>
</dbReference>
<dbReference type="PANTHER" id="PTHR47331:SF4">
    <property type="entry name" value="PEPTIDASE S1 DOMAIN-CONTAINING PROTEIN"/>
    <property type="match status" value="1"/>
</dbReference>